<dbReference type="Proteomes" id="UP000315252">
    <property type="component" value="Unassembled WGS sequence"/>
</dbReference>
<feature type="domain" description="Metallo-beta-lactamase" evidence="1">
    <location>
        <begin position="86"/>
        <end position="254"/>
    </location>
</feature>
<dbReference type="SUPFAM" id="SSF56281">
    <property type="entry name" value="Metallo-hydrolase/oxidoreductase"/>
    <property type="match status" value="1"/>
</dbReference>
<keyword evidence="2" id="KW-0378">Hydrolase</keyword>
<dbReference type="SMART" id="SM00849">
    <property type="entry name" value="Lactamase_B"/>
    <property type="match status" value="1"/>
</dbReference>
<proteinExistence type="predicted"/>
<dbReference type="AlphaFoldDB" id="A0A545SXP1"/>
<dbReference type="PANTHER" id="PTHR42951:SF22">
    <property type="entry name" value="METALLO BETA-LACTAMASE SUPERFAMILY LIPOPROTEIN"/>
    <property type="match status" value="1"/>
</dbReference>
<evidence type="ECO:0000259" key="1">
    <source>
        <dbReference type="SMART" id="SM00849"/>
    </source>
</evidence>
<comment type="caution">
    <text evidence="2">The sequence shown here is derived from an EMBL/GenBank/DDBJ whole genome shotgun (WGS) entry which is preliminary data.</text>
</comment>
<gene>
    <name evidence="2" type="ORF">FKG95_28765</name>
</gene>
<organism evidence="2 3">
    <name type="scientific">Denitrobaculum tricleocarpae</name>
    <dbReference type="NCBI Taxonomy" id="2591009"/>
    <lineage>
        <taxon>Bacteria</taxon>
        <taxon>Pseudomonadati</taxon>
        <taxon>Pseudomonadota</taxon>
        <taxon>Alphaproteobacteria</taxon>
        <taxon>Rhodospirillales</taxon>
        <taxon>Rhodospirillaceae</taxon>
        <taxon>Denitrobaculum</taxon>
    </lineage>
</organism>
<dbReference type="PANTHER" id="PTHR42951">
    <property type="entry name" value="METALLO-BETA-LACTAMASE DOMAIN-CONTAINING"/>
    <property type="match status" value="1"/>
</dbReference>
<dbReference type="OrthoDB" id="420651at2"/>
<dbReference type="Pfam" id="PF00753">
    <property type="entry name" value="Lactamase_B"/>
    <property type="match status" value="1"/>
</dbReference>
<dbReference type="InterPro" id="IPR050855">
    <property type="entry name" value="NDM-1-like"/>
</dbReference>
<dbReference type="Gene3D" id="3.60.15.10">
    <property type="entry name" value="Ribonuclease Z/Hydroxyacylglutathione hydrolase-like"/>
    <property type="match status" value="1"/>
</dbReference>
<evidence type="ECO:0000313" key="3">
    <source>
        <dbReference type="Proteomes" id="UP000315252"/>
    </source>
</evidence>
<dbReference type="EMBL" id="VHSH01000021">
    <property type="protein sequence ID" value="TQV69731.1"/>
    <property type="molecule type" value="Genomic_DNA"/>
</dbReference>
<name>A0A545SXP1_9PROT</name>
<keyword evidence="3" id="KW-1185">Reference proteome</keyword>
<dbReference type="GO" id="GO:0016787">
    <property type="term" value="F:hydrolase activity"/>
    <property type="evidence" value="ECO:0007669"/>
    <property type="project" value="UniProtKB-KW"/>
</dbReference>
<sequence>MTPFNTTTERTSSVRVAGACVRIPIHRIEAKTVISDSVSINRRQLVLGAAGTVAAATLMSRSTNAQEQVREVLPIRDGIWRTREDRHFGLLIETDEGMIVFDTLNPDFAGWLNAEIKNRFNKPVSWVVYSHNHADHVSGGQAFEEHSPRYLSHAFARESMERMGVNTRLPDMTFDNGFDLRLGSRLVELRYHGPNDGRGSISLRVPDQRLLSAVDWLVINRMPYRDLARYDVEGTIRSLYAIDAMDWEIASPGHADTGGKAEARIERRYLEALRDGVAEGIASKRNIEEVVRTLRAGLAAVPEFAALRQFDDWVELNIRGTHHQIARIEGFMDG</sequence>
<evidence type="ECO:0000313" key="2">
    <source>
        <dbReference type="EMBL" id="TQV69731.1"/>
    </source>
</evidence>
<dbReference type="InterPro" id="IPR001279">
    <property type="entry name" value="Metallo-B-lactamas"/>
</dbReference>
<reference evidence="2 3" key="1">
    <citation type="submission" date="2019-06" db="EMBL/GenBank/DDBJ databases">
        <title>Whole genome sequence for Rhodospirillaceae sp. R148.</title>
        <authorList>
            <person name="Wang G."/>
        </authorList>
    </citation>
    <scope>NUCLEOTIDE SEQUENCE [LARGE SCALE GENOMIC DNA]</scope>
    <source>
        <strain evidence="2 3">R148</strain>
    </source>
</reference>
<dbReference type="InterPro" id="IPR036866">
    <property type="entry name" value="RibonucZ/Hydroxyglut_hydro"/>
</dbReference>
<accession>A0A545SXP1</accession>
<protein>
    <submittedName>
        <fullName evidence="2">MBL fold metallo-hydrolase</fullName>
    </submittedName>
</protein>